<sequence>MIPLQLVIITFTILSLRSAYSQQYYDHTPCSFHTTNPASAGTSCPTFIVYRANRHFSTVSAISTLFQTDSRTLLFLNPNVSAPSQPLPSGHELLVPVTCSCAADRFYRSYFTYTATQNTSISEIACAFDEGLVKSDALTAENHARSNGVTAGSTLRLPLKCACLDEVFENDPVKYLVAYPLIEGDSTQKVAGKFNVAEEEIWRFNRMDPFEPPVFPNTTVLIPVRDEPLINFSIPDADPSKLQFLPVD</sequence>
<dbReference type="AlphaFoldDB" id="A0A8X8XTL3"/>
<reference evidence="5" key="2">
    <citation type="submission" date="2020-08" db="EMBL/GenBank/DDBJ databases">
        <title>Plant Genome Project.</title>
        <authorList>
            <person name="Zhang R.-G."/>
        </authorList>
    </citation>
    <scope>NUCLEOTIDE SEQUENCE</scope>
    <source>
        <strain evidence="5">Huo1</strain>
        <tissue evidence="5">Leaf</tissue>
    </source>
</reference>
<dbReference type="InterPro" id="IPR056563">
    <property type="entry name" value="LysM3_LYK4_5"/>
</dbReference>
<keyword evidence="1" id="KW-0732">Signal</keyword>
<protein>
    <recommendedName>
        <fullName evidence="7">LysM domain-containing protein</fullName>
    </recommendedName>
</protein>
<feature type="domain" description="LYK3/4/5 second LysM" evidence="3">
    <location>
        <begin position="106"/>
        <end position="160"/>
    </location>
</feature>
<dbReference type="Pfam" id="PF23472">
    <property type="entry name" value="LysM2_CERK1_LYK3_4_5"/>
    <property type="match status" value="1"/>
</dbReference>
<feature type="signal peptide" evidence="1">
    <location>
        <begin position="1"/>
        <end position="21"/>
    </location>
</feature>
<dbReference type="InterPro" id="IPR056561">
    <property type="entry name" value="NFP_LYK_LysM1"/>
</dbReference>
<evidence type="ECO:0000259" key="2">
    <source>
        <dbReference type="Pfam" id="PF23446"/>
    </source>
</evidence>
<feature type="domain" description="LYK4/5 third LysM" evidence="4">
    <location>
        <begin position="175"/>
        <end position="223"/>
    </location>
</feature>
<dbReference type="OrthoDB" id="60033at2759"/>
<evidence type="ECO:0000313" key="6">
    <source>
        <dbReference type="Proteomes" id="UP000298416"/>
    </source>
</evidence>
<dbReference type="EMBL" id="PNBA02000007">
    <property type="protein sequence ID" value="KAG6417890.1"/>
    <property type="molecule type" value="Genomic_DNA"/>
</dbReference>
<comment type="caution">
    <text evidence="5">The sequence shown here is derived from an EMBL/GenBank/DDBJ whole genome shotgun (WGS) entry which is preliminary data.</text>
</comment>
<dbReference type="PANTHER" id="PTHR45927:SF10">
    <property type="entry name" value="LYSM-DOMAIN RECEPTOR-LIKE KINASE"/>
    <property type="match status" value="1"/>
</dbReference>
<evidence type="ECO:0000256" key="1">
    <source>
        <dbReference type="SAM" id="SignalP"/>
    </source>
</evidence>
<keyword evidence="6" id="KW-1185">Reference proteome</keyword>
<dbReference type="InterPro" id="IPR052611">
    <property type="entry name" value="Plant_RLK_LysM"/>
</dbReference>
<dbReference type="PANTHER" id="PTHR45927">
    <property type="entry name" value="LYSM-DOMAIN RECEPTOR-LIKE KINASE-RELATED"/>
    <property type="match status" value="1"/>
</dbReference>
<dbReference type="InterPro" id="IPR056562">
    <property type="entry name" value="LysM2_CERK1_LYK3_4_5"/>
</dbReference>
<evidence type="ECO:0000259" key="3">
    <source>
        <dbReference type="Pfam" id="PF23472"/>
    </source>
</evidence>
<proteinExistence type="predicted"/>
<dbReference type="Pfam" id="PF23473">
    <property type="entry name" value="LysM3_LYK4_5"/>
    <property type="match status" value="1"/>
</dbReference>
<reference evidence="5" key="1">
    <citation type="submission" date="2018-01" db="EMBL/GenBank/DDBJ databases">
        <authorList>
            <person name="Mao J.F."/>
        </authorList>
    </citation>
    <scope>NUCLEOTIDE SEQUENCE</scope>
    <source>
        <strain evidence="5">Huo1</strain>
        <tissue evidence="5">Leaf</tissue>
    </source>
</reference>
<evidence type="ECO:0000259" key="4">
    <source>
        <dbReference type="Pfam" id="PF23473"/>
    </source>
</evidence>
<name>A0A8X8XTL3_SALSN</name>
<evidence type="ECO:0000313" key="5">
    <source>
        <dbReference type="EMBL" id="KAG6417890.1"/>
    </source>
</evidence>
<gene>
    <name evidence="5" type="ORF">SASPL_120087</name>
</gene>
<organism evidence="5">
    <name type="scientific">Salvia splendens</name>
    <name type="common">Scarlet sage</name>
    <dbReference type="NCBI Taxonomy" id="180675"/>
    <lineage>
        <taxon>Eukaryota</taxon>
        <taxon>Viridiplantae</taxon>
        <taxon>Streptophyta</taxon>
        <taxon>Embryophyta</taxon>
        <taxon>Tracheophyta</taxon>
        <taxon>Spermatophyta</taxon>
        <taxon>Magnoliopsida</taxon>
        <taxon>eudicotyledons</taxon>
        <taxon>Gunneridae</taxon>
        <taxon>Pentapetalae</taxon>
        <taxon>asterids</taxon>
        <taxon>lamiids</taxon>
        <taxon>Lamiales</taxon>
        <taxon>Lamiaceae</taxon>
        <taxon>Nepetoideae</taxon>
        <taxon>Mentheae</taxon>
        <taxon>Salviinae</taxon>
        <taxon>Salvia</taxon>
        <taxon>Salvia subgen. Calosphace</taxon>
        <taxon>core Calosphace</taxon>
    </lineage>
</organism>
<evidence type="ECO:0008006" key="7">
    <source>
        <dbReference type="Google" id="ProtNLM"/>
    </source>
</evidence>
<dbReference type="Pfam" id="PF23446">
    <property type="entry name" value="LysM1_NFP_LYK"/>
    <property type="match status" value="1"/>
</dbReference>
<accession>A0A8X8XTL3</accession>
<dbReference type="Proteomes" id="UP000298416">
    <property type="component" value="Unassembled WGS sequence"/>
</dbReference>
<feature type="chain" id="PRO_5036505302" description="LysM domain-containing protein" evidence="1">
    <location>
        <begin position="22"/>
        <end position="248"/>
    </location>
</feature>
<feature type="domain" description="NFP/LYK4/5 first LysM" evidence="2">
    <location>
        <begin position="43"/>
        <end position="102"/>
    </location>
</feature>